<reference evidence="2 3" key="1">
    <citation type="submission" date="2024-02" db="EMBL/GenBank/DDBJ databases">
        <title>High-quality chromosome-scale genome assembly of Pensacola bahiagrass (Paspalum notatum Flugge var. saurae).</title>
        <authorList>
            <person name="Vega J.M."/>
            <person name="Podio M."/>
            <person name="Orjuela J."/>
            <person name="Siena L.A."/>
            <person name="Pessino S.C."/>
            <person name="Combes M.C."/>
            <person name="Mariac C."/>
            <person name="Albertini E."/>
            <person name="Pupilli F."/>
            <person name="Ortiz J.P.A."/>
            <person name="Leblanc O."/>
        </authorList>
    </citation>
    <scope>NUCLEOTIDE SEQUENCE [LARGE SCALE GENOMIC DNA]</scope>
    <source>
        <strain evidence="2">R1</strain>
        <tissue evidence="2">Leaf</tissue>
    </source>
</reference>
<dbReference type="AlphaFoldDB" id="A0AAQ3WXN4"/>
<feature type="region of interest" description="Disordered" evidence="1">
    <location>
        <begin position="224"/>
        <end position="243"/>
    </location>
</feature>
<accession>A0AAQ3WXN4</accession>
<evidence type="ECO:0000313" key="2">
    <source>
        <dbReference type="EMBL" id="WVZ77968.1"/>
    </source>
</evidence>
<evidence type="ECO:0000256" key="1">
    <source>
        <dbReference type="SAM" id="MobiDB-lite"/>
    </source>
</evidence>
<organism evidence="2 3">
    <name type="scientific">Paspalum notatum var. saurae</name>
    <dbReference type="NCBI Taxonomy" id="547442"/>
    <lineage>
        <taxon>Eukaryota</taxon>
        <taxon>Viridiplantae</taxon>
        <taxon>Streptophyta</taxon>
        <taxon>Embryophyta</taxon>
        <taxon>Tracheophyta</taxon>
        <taxon>Spermatophyta</taxon>
        <taxon>Magnoliopsida</taxon>
        <taxon>Liliopsida</taxon>
        <taxon>Poales</taxon>
        <taxon>Poaceae</taxon>
        <taxon>PACMAD clade</taxon>
        <taxon>Panicoideae</taxon>
        <taxon>Andropogonodae</taxon>
        <taxon>Paspaleae</taxon>
        <taxon>Paspalinae</taxon>
        <taxon>Paspalum</taxon>
    </lineage>
</organism>
<name>A0AAQ3WXN4_PASNO</name>
<dbReference type="EMBL" id="CP144749">
    <property type="protein sequence ID" value="WVZ77968.1"/>
    <property type="molecule type" value="Genomic_DNA"/>
</dbReference>
<sequence>MSGQANQPVDSSGADGQPQHQPLGGMAGLAGAETDPQFVMLRTAMLQKIFEYIRRMPLSAEWQLPLLVERLEAILYVKFPNRDDYYNMMKGPVEPQLQFAIRTFTQFQQNQQNTLVARQAPSSPSTDPLVDSSSIGLDGADGQPQHQLVEGMASLPGMDQRSEYIGRKQCSTEWQKRLPELTKRLEEILYQKYPNMNDYYNMMKGPIEPQLQFAIKTLSAQSQQNQQNQQVARQTPSSSSTDLAVERDGQFEQLASLQVEMQKLMLMSTTELDNW</sequence>
<protein>
    <submittedName>
        <fullName evidence="2">Uncharacterized protein</fullName>
    </submittedName>
</protein>
<gene>
    <name evidence="2" type="ORF">U9M48_025755</name>
</gene>
<dbReference type="Proteomes" id="UP001341281">
    <property type="component" value="Chromosome 05"/>
</dbReference>
<feature type="compositionally biased region" description="Low complexity" evidence="1">
    <location>
        <begin position="224"/>
        <end position="234"/>
    </location>
</feature>
<evidence type="ECO:0000313" key="3">
    <source>
        <dbReference type="Proteomes" id="UP001341281"/>
    </source>
</evidence>
<keyword evidence="3" id="KW-1185">Reference proteome</keyword>
<proteinExistence type="predicted"/>
<feature type="compositionally biased region" description="Polar residues" evidence="1">
    <location>
        <begin position="1"/>
        <end position="10"/>
    </location>
</feature>
<feature type="region of interest" description="Disordered" evidence="1">
    <location>
        <begin position="1"/>
        <end position="29"/>
    </location>
</feature>